<dbReference type="InterPro" id="IPR041881">
    <property type="entry name" value="PqqD_sf"/>
</dbReference>
<organism evidence="1 2">
    <name type="scientific">Hoeflea poritis</name>
    <dbReference type="NCBI Taxonomy" id="2993659"/>
    <lineage>
        <taxon>Bacteria</taxon>
        <taxon>Pseudomonadati</taxon>
        <taxon>Pseudomonadota</taxon>
        <taxon>Alphaproteobacteria</taxon>
        <taxon>Hyphomicrobiales</taxon>
        <taxon>Rhizobiaceae</taxon>
        <taxon>Hoeflea</taxon>
    </lineage>
</organism>
<dbReference type="EMBL" id="JAPJZH010000007">
    <property type="protein sequence ID" value="MDA4846200.1"/>
    <property type="molecule type" value="Genomic_DNA"/>
</dbReference>
<dbReference type="Proteomes" id="UP001148313">
    <property type="component" value="Unassembled WGS sequence"/>
</dbReference>
<proteinExistence type="predicted"/>
<dbReference type="Pfam" id="PF05402">
    <property type="entry name" value="PqqD"/>
    <property type="match status" value="1"/>
</dbReference>
<evidence type="ECO:0000313" key="2">
    <source>
        <dbReference type="Proteomes" id="UP001148313"/>
    </source>
</evidence>
<name>A0ABT4VNA4_9HYPH</name>
<accession>A0ABT4VNA4</accession>
<comment type="caution">
    <text evidence="1">The sequence shown here is derived from an EMBL/GenBank/DDBJ whole genome shotgun (WGS) entry which is preliminary data.</text>
</comment>
<keyword evidence="2" id="KW-1185">Reference proteome</keyword>
<sequence>MALDPNQTFRLADKATFRSVGDSGVILMTDTGQIYSCNSTAEAFLRLTDGNRNIGATADAVCDEFDVSREQLLSDLDELLTYLQSEGVIDTIDADA</sequence>
<protein>
    <submittedName>
        <fullName evidence="1">PqqD family protein</fullName>
    </submittedName>
</protein>
<gene>
    <name evidence="1" type="ORF">OOZ53_12615</name>
</gene>
<dbReference type="Gene3D" id="1.10.10.1150">
    <property type="entry name" value="Coenzyme PQQ synthesis protein D (PqqD)"/>
    <property type="match status" value="1"/>
</dbReference>
<dbReference type="InterPro" id="IPR008792">
    <property type="entry name" value="PQQD"/>
</dbReference>
<dbReference type="RefSeq" id="WP_271089929.1">
    <property type="nucleotide sequence ID" value="NZ_JAPJZH010000007.1"/>
</dbReference>
<evidence type="ECO:0000313" key="1">
    <source>
        <dbReference type="EMBL" id="MDA4846200.1"/>
    </source>
</evidence>
<reference evidence="1" key="1">
    <citation type="submission" date="2022-11" db="EMBL/GenBank/DDBJ databases">
        <title>Hoeflea poritis sp. nov., isolated from scleractinian coral Porites lutea.</title>
        <authorList>
            <person name="Zhang G."/>
            <person name="Wei Q."/>
            <person name="Cai L."/>
        </authorList>
    </citation>
    <scope>NUCLEOTIDE SEQUENCE</scope>
    <source>
        <strain evidence="1">E7-10</strain>
    </source>
</reference>